<dbReference type="EMBL" id="GBXM01076197">
    <property type="protein sequence ID" value="JAH32380.1"/>
    <property type="molecule type" value="Transcribed_RNA"/>
</dbReference>
<dbReference type="AlphaFoldDB" id="A0A0E9RV80"/>
<evidence type="ECO:0000313" key="1">
    <source>
        <dbReference type="EMBL" id="JAH32380.1"/>
    </source>
</evidence>
<proteinExistence type="predicted"/>
<protein>
    <submittedName>
        <fullName evidence="1">Uncharacterized protein</fullName>
    </submittedName>
</protein>
<name>A0A0E9RV80_ANGAN</name>
<sequence length="47" mass="5325">MKNISVLLNSCLLSLPQTPLTVRHGTLPHIEHSRPMKSNGWIFTSRI</sequence>
<accession>A0A0E9RV80</accession>
<reference evidence="1" key="2">
    <citation type="journal article" date="2015" name="Fish Shellfish Immunol.">
        <title>Early steps in the European eel (Anguilla anguilla)-Vibrio vulnificus interaction in the gills: Role of the RtxA13 toxin.</title>
        <authorList>
            <person name="Callol A."/>
            <person name="Pajuelo D."/>
            <person name="Ebbesson L."/>
            <person name="Teles M."/>
            <person name="MacKenzie S."/>
            <person name="Amaro C."/>
        </authorList>
    </citation>
    <scope>NUCLEOTIDE SEQUENCE</scope>
</reference>
<reference evidence="1" key="1">
    <citation type="submission" date="2014-11" db="EMBL/GenBank/DDBJ databases">
        <authorList>
            <person name="Amaro Gonzalez C."/>
        </authorList>
    </citation>
    <scope>NUCLEOTIDE SEQUENCE</scope>
</reference>
<organism evidence="1">
    <name type="scientific">Anguilla anguilla</name>
    <name type="common">European freshwater eel</name>
    <name type="synonym">Muraena anguilla</name>
    <dbReference type="NCBI Taxonomy" id="7936"/>
    <lineage>
        <taxon>Eukaryota</taxon>
        <taxon>Metazoa</taxon>
        <taxon>Chordata</taxon>
        <taxon>Craniata</taxon>
        <taxon>Vertebrata</taxon>
        <taxon>Euteleostomi</taxon>
        <taxon>Actinopterygii</taxon>
        <taxon>Neopterygii</taxon>
        <taxon>Teleostei</taxon>
        <taxon>Anguilliformes</taxon>
        <taxon>Anguillidae</taxon>
        <taxon>Anguilla</taxon>
    </lineage>
</organism>